<evidence type="ECO:0000256" key="10">
    <source>
        <dbReference type="SAM" id="Phobius"/>
    </source>
</evidence>
<evidence type="ECO:0000256" key="6">
    <source>
        <dbReference type="ARBA" id="ARBA00022989"/>
    </source>
</evidence>
<keyword evidence="5" id="KW-0552">Olfaction</keyword>
<feature type="transmembrane region" description="Helical" evidence="10">
    <location>
        <begin position="271"/>
        <end position="296"/>
    </location>
</feature>
<proteinExistence type="predicted"/>
<dbReference type="GO" id="GO:0007165">
    <property type="term" value="P:signal transduction"/>
    <property type="evidence" value="ECO:0007669"/>
    <property type="project" value="UniProtKB-KW"/>
</dbReference>
<keyword evidence="8" id="KW-0675">Receptor</keyword>
<keyword evidence="12" id="KW-1185">Reference proteome</keyword>
<keyword evidence="6 10" id="KW-1133">Transmembrane helix</keyword>
<dbReference type="EMBL" id="JAUDFV010000156">
    <property type="protein sequence ID" value="KAL2714500.1"/>
    <property type="molecule type" value="Genomic_DNA"/>
</dbReference>
<dbReference type="Pfam" id="PF02949">
    <property type="entry name" value="7tm_6"/>
    <property type="match status" value="3"/>
</dbReference>
<feature type="transmembrane region" description="Helical" evidence="10">
    <location>
        <begin position="32"/>
        <end position="50"/>
    </location>
</feature>
<dbReference type="AlphaFoldDB" id="A0ABD2A472"/>
<feature type="transmembrane region" description="Helical" evidence="10">
    <location>
        <begin position="419"/>
        <end position="438"/>
    </location>
</feature>
<dbReference type="PANTHER" id="PTHR21137:SF35">
    <property type="entry name" value="ODORANT RECEPTOR 19A-RELATED"/>
    <property type="match status" value="1"/>
</dbReference>
<dbReference type="GO" id="GO:0005886">
    <property type="term" value="C:plasma membrane"/>
    <property type="evidence" value="ECO:0007669"/>
    <property type="project" value="UniProtKB-SubCell"/>
</dbReference>
<protein>
    <submittedName>
        <fullName evidence="11">Odorant receptor 49b-like isoform X2</fullName>
    </submittedName>
</protein>
<evidence type="ECO:0000313" key="12">
    <source>
        <dbReference type="Proteomes" id="UP001607302"/>
    </source>
</evidence>
<keyword evidence="4 10" id="KW-0812">Transmembrane</keyword>
<evidence type="ECO:0000313" key="11">
    <source>
        <dbReference type="EMBL" id="KAL2714500.1"/>
    </source>
</evidence>
<comment type="caution">
    <text evidence="11">The sequence shown here is derived from an EMBL/GenBank/DDBJ whole genome shotgun (WGS) entry which is preliminary data.</text>
</comment>
<comment type="subcellular location">
    <subcellularLocation>
        <location evidence="1">Cell membrane</location>
        <topology evidence="1">Multi-pass membrane protein</topology>
    </subcellularLocation>
</comment>
<dbReference type="InterPro" id="IPR004117">
    <property type="entry name" value="7tm6_olfct_rcpt"/>
</dbReference>
<name>A0ABD2A472_VESSQ</name>
<organism evidence="11 12">
    <name type="scientific">Vespula squamosa</name>
    <name type="common">Southern yellow jacket</name>
    <name type="synonym">Wasp</name>
    <dbReference type="NCBI Taxonomy" id="30214"/>
    <lineage>
        <taxon>Eukaryota</taxon>
        <taxon>Metazoa</taxon>
        <taxon>Ecdysozoa</taxon>
        <taxon>Arthropoda</taxon>
        <taxon>Hexapoda</taxon>
        <taxon>Insecta</taxon>
        <taxon>Pterygota</taxon>
        <taxon>Neoptera</taxon>
        <taxon>Endopterygota</taxon>
        <taxon>Hymenoptera</taxon>
        <taxon>Apocrita</taxon>
        <taxon>Aculeata</taxon>
        <taxon>Vespoidea</taxon>
        <taxon>Vespidae</taxon>
        <taxon>Vespinae</taxon>
        <taxon>Vespula</taxon>
    </lineage>
</organism>
<keyword evidence="7 10" id="KW-0472">Membrane</keyword>
<evidence type="ECO:0000256" key="7">
    <source>
        <dbReference type="ARBA" id="ARBA00023136"/>
    </source>
</evidence>
<feature type="transmembrane region" description="Helical" evidence="10">
    <location>
        <begin position="123"/>
        <end position="144"/>
    </location>
</feature>
<evidence type="ECO:0000256" key="9">
    <source>
        <dbReference type="ARBA" id="ARBA00023224"/>
    </source>
</evidence>
<evidence type="ECO:0000256" key="8">
    <source>
        <dbReference type="ARBA" id="ARBA00023170"/>
    </source>
</evidence>
<evidence type="ECO:0000256" key="3">
    <source>
        <dbReference type="ARBA" id="ARBA00022606"/>
    </source>
</evidence>
<reference evidence="11 12" key="1">
    <citation type="journal article" date="2024" name="Ann. Entomol. Soc. Am.">
        <title>Genomic analyses of the southern and eastern yellowjacket wasps (Hymenoptera: Vespidae) reveal evolutionary signatures of social life.</title>
        <authorList>
            <person name="Catto M.A."/>
            <person name="Caine P.B."/>
            <person name="Orr S.E."/>
            <person name="Hunt B.G."/>
            <person name="Goodisman M.A.D."/>
        </authorList>
    </citation>
    <scope>NUCLEOTIDE SEQUENCE [LARGE SCALE GENOMIC DNA]</scope>
    <source>
        <strain evidence="11">233</strain>
        <tissue evidence="11">Head and thorax</tissue>
    </source>
</reference>
<evidence type="ECO:0000256" key="4">
    <source>
        <dbReference type="ARBA" id="ARBA00022692"/>
    </source>
</evidence>
<evidence type="ECO:0000256" key="1">
    <source>
        <dbReference type="ARBA" id="ARBA00004651"/>
    </source>
</evidence>
<accession>A0ABD2A472</accession>
<keyword evidence="3" id="KW-0716">Sensory transduction</keyword>
<dbReference type="PANTHER" id="PTHR21137">
    <property type="entry name" value="ODORANT RECEPTOR"/>
    <property type="match status" value="1"/>
</dbReference>
<evidence type="ECO:0000256" key="2">
    <source>
        <dbReference type="ARBA" id="ARBA00022475"/>
    </source>
</evidence>
<dbReference type="Proteomes" id="UP001607302">
    <property type="component" value="Unassembled WGS sequence"/>
</dbReference>
<keyword evidence="9" id="KW-0807">Transducer</keyword>
<gene>
    <name evidence="11" type="ORF">V1478_015685</name>
</gene>
<dbReference type="GO" id="GO:0007608">
    <property type="term" value="P:sensory perception of smell"/>
    <property type="evidence" value="ECO:0007669"/>
    <property type="project" value="UniProtKB-KW"/>
</dbReference>
<keyword evidence="2" id="KW-1003">Cell membrane</keyword>
<sequence length="627" mass="72177">MNKKKFLSVNIARFLMKLIGFWSTDTVNEQRLLNLLLSYTIIAIAIALWIEAYDFYVSLGEFYALTYTACSAMPVAVILMKLIIFLPNRKDIVKLIRYTEDSFWFKEYDEFGKKILNEVNRKGVILICCFTCCVQSTVYAYMLIPLIENIGKNESDRILPFDVWLGGADIHLSPYFEWAFAMQIIALIHSGLCFCCFDNFLCLLNLTVAGQFKILQHRLEILFDNSVVLCSKNNEYVIQKDDAPLETFREFKRCVQHHRMLIDYVDELERIFAMATLCQLLMSSVMLCVVGFQVFVSRGIATRQYLFVSHTYGCIFQLFVITSAANEVIVESHAVGDAAYNANWQTISYEPYKKIKMGIMMIMARADRPCYITAGGFFPVSLQTFMGFVENIGKNETDRILPFTMWIDLPFSTSPYFELMFVTQVLSLYGVGICYFCFDNLLCIMNIHTAGQFRILQKRLIKIYQENDIPDYYQIDYLQNVYNKFKELVIQHQMLIKYSKDLNHVFTFITLGQADAAPIRRGVFIFYITGTMTQLMMFTYSCNILAEESMNVAEAAYSSSWTSMPINKISKLLKKGLLLIIMRARKPCTLSAGGFFSVSLETYTAVMSTAMSYFTLLRQRSLEVIGV</sequence>
<evidence type="ECO:0000256" key="5">
    <source>
        <dbReference type="ARBA" id="ARBA00022725"/>
    </source>
</evidence>
<feature type="transmembrane region" description="Helical" evidence="10">
    <location>
        <begin position="370"/>
        <end position="389"/>
    </location>
</feature>
<feature type="transmembrane region" description="Helical" evidence="10">
    <location>
        <begin position="62"/>
        <end position="86"/>
    </location>
</feature>